<dbReference type="GO" id="GO:0005524">
    <property type="term" value="F:ATP binding"/>
    <property type="evidence" value="ECO:0007669"/>
    <property type="project" value="UniProtKB-KW"/>
</dbReference>
<dbReference type="Pfam" id="PF02518">
    <property type="entry name" value="HATPase_c"/>
    <property type="match status" value="1"/>
</dbReference>
<dbReference type="EMBL" id="QMFB01000014">
    <property type="protein sequence ID" value="RAV19086.1"/>
    <property type="molecule type" value="Genomic_DNA"/>
</dbReference>
<evidence type="ECO:0000256" key="1">
    <source>
        <dbReference type="ARBA" id="ARBA00000185"/>
    </source>
</evidence>
<dbReference type="Gene3D" id="3.30.565.10">
    <property type="entry name" value="Histidine kinase-like ATPase, C-terminal domain"/>
    <property type="match status" value="1"/>
</dbReference>
<keyword evidence="7" id="KW-0238">DNA-binding</keyword>
<dbReference type="SUPFAM" id="SSF55874">
    <property type="entry name" value="ATPase domain of HSP90 chaperone/DNA topoisomerase II/histidine kinase"/>
    <property type="match status" value="1"/>
</dbReference>
<feature type="domain" description="Histidine kinase/HSP90-like ATPase" evidence="9">
    <location>
        <begin position="193"/>
        <end position="335"/>
    </location>
</feature>
<comment type="similarity">
    <text evidence="2">Belongs to the type II topoisomerase GyrB family.</text>
</comment>
<evidence type="ECO:0000256" key="5">
    <source>
        <dbReference type="ARBA" id="ARBA00022840"/>
    </source>
</evidence>
<organism evidence="11 12">
    <name type="scientific">Paenibacillus contaminans</name>
    <dbReference type="NCBI Taxonomy" id="450362"/>
    <lineage>
        <taxon>Bacteria</taxon>
        <taxon>Bacillati</taxon>
        <taxon>Bacillota</taxon>
        <taxon>Bacilli</taxon>
        <taxon>Bacillales</taxon>
        <taxon>Paenibacillaceae</taxon>
        <taxon>Paenibacillus</taxon>
    </lineage>
</organism>
<comment type="catalytic activity">
    <reaction evidence="1">
        <text>ATP-dependent breakage, passage and rejoining of double-stranded DNA.</text>
        <dbReference type="EC" id="5.6.2.2"/>
    </reaction>
</comment>
<dbReference type="InterPro" id="IPR001845">
    <property type="entry name" value="HTH_ArsR_DNA-bd_dom"/>
</dbReference>
<dbReference type="InterPro" id="IPR036388">
    <property type="entry name" value="WH-like_DNA-bd_sf"/>
</dbReference>
<keyword evidence="4" id="KW-0547">Nucleotide-binding</keyword>
<evidence type="ECO:0000259" key="10">
    <source>
        <dbReference type="SMART" id="SM00418"/>
    </source>
</evidence>
<dbReference type="CDD" id="cd00090">
    <property type="entry name" value="HTH_ARSR"/>
    <property type="match status" value="1"/>
</dbReference>
<feature type="domain" description="HTH arsR-type" evidence="10">
    <location>
        <begin position="88"/>
        <end position="162"/>
    </location>
</feature>
<dbReference type="AlphaFoldDB" id="A0A329MIA0"/>
<evidence type="ECO:0000256" key="4">
    <source>
        <dbReference type="ARBA" id="ARBA00022741"/>
    </source>
</evidence>
<gene>
    <name evidence="11" type="ORF">DQG23_23030</name>
</gene>
<evidence type="ECO:0000256" key="7">
    <source>
        <dbReference type="ARBA" id="ARBA00023125"/>
    </source>
</evidence>
<dbReference type="InterPro" id="IPR036890">
    <property type="entry name" value="HATPase_C_sf"/>
</dbReference>
<dbReference type="Gene3D" id="1.10.10.10">
    <property type="entry name" value="Winged helix-like DNA-binding domain superfamily/Winged helix DNA-binding domain"/>
    <property type="match status" value="1"/>
</dbReference>
<keyword evidence="6" id="KW-0799">Topoisomerase</keyword>
<accession>A0A329MIA0</accession>
<dbReference type="EC" id="5.6.2.2" evidence="3"/>
<keyword evidence="5" id="KW-0067">ATP-binding</keyword>
<dbReference type="GO" id="GO:0003700">
    <property type="term" value="F:DNA-binding transcription factor activity"/>
    <property type="evidence" value="ECO:0007669"/>
    <property type="project" value="InterPro"/>
</dbReference>
<dbReference type="GO" id="GO:0003677">
    <property type="term" value="F:DNA binding"/>
    <property type="evidence" value="ECO:0007669"/>
    <property type="project" value="UniProtKB-KW"/>
</dbReference>
<dbReference type="PANTHER" id="PTHR45866">
    <property type="entry name" value="DNA GYRASE/TOPOISOMERASE SUBUNIT B"/>
    <property type="match status" value="1"/>
</dbReference>
<keyword evidence="8" id="KW-0413">Isomerase</keyword>
<keyword evidence="12" id="KW-1185">Reference proteome</keyword>
<evidence type="ECO:0000256" key="8">
    <source>
        <dbReference type="ARBA" id="ARBA00023235"/>
    </source>
</evidence>
<evidence type="ECO:0000259" key="9">
    <source>
        <dbReference type="SMART" id="SM00387"/>
    </source>
</evidence>
<evidence type="ECO:0000256" key="2">
    <source>
        <dbReference type="ARBA" id="ARBA00010708"/>
    </source>
</evidence>
<evidence type="ECO:0000313" key="11">
    <source>
        <dbReference type="EMBL" id="RAV19086.1"/>
    </source>
</evidence>
<dbReference type="PRINTS" id="PR00418">
    <property type="entry name" value="TPI2FAMILY"/>
</dbReference>
<dbReference type="InterPro" id="IPR011991">
    <property type="entry name" value="ArsR-like_HTH"/>
</dbReference>
<dbReference type="Proteomes" id="UP000250369">
    <property type="component" value="Unassembled WGS sequence"/>
</dbReference>
<dbReference type="GO" id="GO:0003918">
    <property type="term" value="F:DNA topoisomerase type II (double strand cut, ATP-hydrolyzing) activity"/>
    <property type="evidence" value="ECO:0007669"/>
    <property type="project" value="UniProtKB-EC"/>
</dbReference>
<dbReference type="PANTHER" id="PTHR45866:SF1">
    <property type="entry name" value="DNA GYRASE SUBUNIT B, MITOCHONDRIAL"/>
    <property type="match status" value="1"/>
</dbReference>
<dbReference type="InterPro" id="IPR003594">
    <property type="entry name" value="HATPase_dom"/>
</dbReference>
<comment type="caution">
    <text evidence="11">The sequence shown here is derived from an EMBL/GenBank/DDBJ whole genome shotgun (WGS) entry which is preliminary data.</text>
</comment>
<dbReference type="InterPro" id="IPR036390">
    <property type="entry name" value="WH_DNA-bd_sf"/>
</dbReference>
<dbReference type="OrthoDB" id="4479164at2"/>
<name>A0A329MIA0_9BACL</name>
<evidence type="ECO:0000256" key="6">
    <source>
        <dbReference type="ARBA" id="ARBA00023029"/>
    </source>
</evidence>
<dbReference type="SMART" id="SM00387">
    <property type="entry name" value="HATPase_c"/>
    <property type="match status" value="1"/>
</dbReference>
<sequence>MEQVSTAVQKLERLLEEGLASGKVRRFDVPVTADGINVSNDEDNEGGAEEGGLFYAGSYRFGERTYRWTPQERQVRQLLELDGEKAAKVIAALGHKQRLDLLRAVMMQPLTGAELVEKLGMGTTGQLYHHIKALQGAGLLVQEERGGRYSLPDRRALPLLLLLAAAADLLETSNYLDMTEVRSNAGVYLGSAANGNDPHLLLWALLENAILEHRAGFCRGVTIFVHGDRSVTISDDGRGIPVKALAHTEVPKVQSVMTEIQRPELSAPFYAPGGEKGISVAVINALSQKLSVEIRREETVYRQDYRHGIPQSGVMKIGKTKETGTSVTVEPDAELFPTGFDIAVIEQRIAEIAAATPGLQLLLHTNQG</sequence>
<reference evidence="11 12" key="1">
    <citation type="journal article" date="2009" name="Int. J. Syst. Evol. Microbiol.">
        <title>Paenibacillus contaminans sp. nov., isolated from a contaminated laboratory plate.</title>
        <authorList>
            <person name="Chou J.H."/>
            <person name="Lee J.H."/>
            <person name="Lin M.C."/>
            <person name="Chang P.S."/>
            <person name="Arun A.B."/>
            <person name="Young C.C."/>
            <person name="Chen W.M."/>
        </authorList>
    </citation>
    <scope>NUCLEOTIDE SEQUENCE [LARGE SCALE GENOMIC DNA]</scope>
    <source>
        <strain evidence="11 12">CKOBP-6</strain>
    </source>
</reference>
<proteinExistence type="inferred from homology"/>
<evidence type="ECO:0000256" key="3">
    <source>
        <dbReference type="ARBA" id="ARBA00012895"/>
    </source>
</evidence>
<dbReference type="SUPFAM" id="SSF46785">
    <property type="entry name" value="Winged helix' DNA-binding domain"/>
    <property type="match status" value="1"/>
</dbReference>
<dbReference type="SMART" id="SM00418">
    <property type="entry name" value="HTH_ARSR"/>
    <property type="match status" value="1"/>
</dbReference>
<evidence type="ECO:0000313" key="12">
    <source>
        <dbReference type="Proteomes" id="UP000250369"/>
    </source>
</evidence>
<protein>
    <recommendedName>
        <fullName evidence="3">DNA topoisomerase (ATP-hydrolyzing)</fullName>
        <ecNumber evidence="3">5.6.2.2</ecNumber>
    </recommendedName>
</protein>